<dbReference type="Proteomes" id="UP000688947">
    <property type="component" value="Unassembled WGS sequence"/>
</dbReference>
<accession>A0A8T1TRU5</accession>
<evidence type="ECO:0000313" key="2">
    <source>
        <dbReference type="Proteomes" id="UP000688947"/>
    </source>
</evidence>
<dbReference type="EMBL" id="JAENGZ010001980">
    <property type="protein sequence ID" value="KAG6945401.1"/>
    <property type="molecule type" value="Genomic_DNA"/>
</dbReference>
<evidence type="ECO:0000313" key="1">
    <source>
        <dbReference type="EMBL" id="KAG6945401.1"/>
    </source>
</evidence>
<name>A0A8T1TRU5_9STRA</name>
<organism evidence="1 2">
    <name type="scientific">Phytophthora cactorum</name>
    <dbReference type="NCBI Taxonomy" id="29920"/>
    <lineage>
        <taxon>Eukaryota</taxon>
        <taxon>Sar</taxon>
        <taxon>Stramenopiles</taxon>
        <taxon>Oomycota</taxon>
        <taxon>Peronosporomycetes</taxon>
        <taxon>Peronosporales</taxon>
        <taxon>Peronosporaceae</taxon>
        <taxon>Phytophthora</taxon>
    </lineage>
</organism>
<dbReference type="AlphaFoldDB" id="A0A8T1TRU5"/>
<comment type="caution">
    <text evidence="1">The sequence shown here is derived from an EMBL/GenBank/DDBJ whole genome shotgun (WGS) entry which is preliminary data.</text>
</comment>
<gene>
    <name evidence="1" type="ORF">JG687_00017316</name>
</gene>
<reference evidence="1" key="1">
    <citation type="submission" date="2021-01" db="EMBL/GenBank/DDBJ databases">
        <title>Phytophthora aleatoria, a newly-described species from Pinus radiata is distinct from Phytophthora cactorum isolates based on comparative genomics.</title>
        <authorList>
            <person name="Mcdougal R."/>
            <person name="Panda P."/>
            <person name="Williams N."/>
            <person name="Studholme D.J."/>
        </authorList>
    </citation>
    <scope>NUCLEOTIDE SEQUENCE</scope>
    <source>
        <strain evidence="1">NZFS 3830</strain>
    </source>
</reference>
<sequence>MKFLEFHFGSRSSQEEPALLLCDDFSGHWIDEALAYAATINVVLMKVPPNATSAGWQT</sequence>
<proteinExistence type="predicted"/>
<dbReference type="OrthoDB" id="88412at2759"/>
<evidence type="ECO:0008006" key="3">
    <source>
        <dbReference type="Google" id="ProtNLM"/>
    </source>
</evidence>
<protein>
    <recommendedName>
        <fullName evidence="3">DDE-1 domain-containing protein</fullName>
    </recommendedName>
</protein>